<gene>
    <name evidence="1" type="ORF">SAMN02746066_02393</name>
</gene>
<evidence type="ECO:0000313" key="2">
    <source>
        <dbReference type="Proteomes" id="UP000184038"/>
    </source>
</evidence>
<dbReference type="RefSeq" id="WP_073287948.1">
    <property type="nucleotide sequence ID" value="NZ_FRCP01000012.1"/>
</dbReference>
<dbReference type="STRING" id="1120996.SAMN02746066_02393"/>
<sequence>MANLFSGLENFGLGELQGLDVYNTGNGDKKEGDKEAEKPKITEDDFIFDKTHTCPVCDNEFKSKSVKTGKVKLLGADSDLRPKYQLVDSLKYDAIVCPSCGYSALNRFFNYMTAPQAKLIKDQITINFRGIENEGEIYTYDEAIARHKLVLVNTIVKKAKNSERAYTCLKIAWLLRGKAETLPADTDNYDKEIAKLKSEEDEFIYNAYEGFTTAFSKEMFPMCGMDENTVTYLVADLARRCGKFDEAGRWISRVLIARDANERIKSKARDLKELIVQNKRDN</sequence>
<dbReference type="AlphaFoldDB" id="A0A1M7JTN6"/>
<dbReference type="EMBL" id="FRCP01000012">
    <property type="protein sequence ID" value="SHM56093.1"/>
    <property type="molecule type" value="Genomic_DNA"/>
</dbReference>
<name>A0A1M7JTN6_9FIRM</name>
<dbReference type="InterPro" id="IPR018708">
    <property type="entry name" value="DUF2225"/>
</dbReference>
<dbReference type="Proteomes" id="UP000184038">
    <property type="component" value="Unassembled WGS sequence"/>
</dbReference>
<keyword evidence="2" id="KW-1185">Reference proteome</keyword>
<dbReference type="OrthoDB" id="9780343at2"/>
<reference evidence="1 2" key="1">
    <citation type="submission" date="2016-11" db="EMBL/GenBank/DDBJ databases">
        <authorList>
            <person name="Jaros S."/>
            <person name="Januszkiewicz K."/>
            <person name="Wedrychowicz H."/>
        </authorList>
    </citation>
    <scope>NUCLEOTIDE SEQUENCE [LARGE SCALE GENOMIC DNA]</scope>
    <source>
        <strain evidence="1 2">DSM 15930</strain>
    </source>
</reference>
<protein>
    <recommendedName>
        <fullName evidence="3">DUF2225 domain-containing protein</fullName>
    </recommendedName>
</protein>
<evidence type="ECO:0000313" key="1">
    <source>
        <dbReference type="EMBL" id="SHM56093.1"/>
    </source>
</evidence>
<evidence type="ECO:0008006" key="3">
    <source>
        <dbReference type="Google" id="ProtNLM"/>
    </source>
</evidence>
<organism evidence="1 2">
    <name type="scientific">Anaerosporobacter mobilis DSM 15930</name>
    <dbReference type="NCBI Taxonomy" id="1120996"/>
    <lineage>
        <taxon>Bacteria</taxon>
        <taxon>Bacillati</taxon>
        <taxon>Bacillota</taxon>
        <taxon>Clostridia</taxon>
        <taxon>Lachnospirales</taxon>
        <taxon>Lachnospiraceae</taxon>
        <taxon>Anaerosporobacter</taxon>
    </lineage>
</organism>
<proteinExistence type="predicted"/>
<dbReference type="Pfam" id="PF09986">
    <property type="entry name" value="DUF2225"/>
    <property type="match status" value="1"/>
</dbReference>
<accession>A0A1M7JTN6</accession>